<dbReference type="Gene3D" id="3.10.450.50">
    <property type="match status" value="1"/>
</dbReference>
<protein>
    <recommendedName>
        <fullName evidence="2">DUF4440 domain-containing protein</fullName>
    </recommendedName>
</protein>
<evidence type="ECO:0000256" key="1">
    <source>
        <dbReference type="SAM" id="Phobius"/>
    </source>
</evidence>
<reference evidence="3" key="1">
    <citation type="submission" date="2018-05" db="EMBL/GenBank/DDBJ databases">
        <authorList>
            <person name="Lanie J.A."/>
            <person name="Ng W.-L."/>
            <person name="Kazmierczak K.M."/>
            <person name="Andrzejewski T.M."/>
            <person name="Davidsen T.M."/>
            <person name="Wayne K.J."/>
            <person name="Tettelin H."/>
            <person name="Glass J.I."/>
            <person name="Rusch D."/>
            <person name="Podicherti R."/>
            <person name="Tsui H.-C.T."/>
            <person name="Winkler M.E."/>
        </authorList>
    </citation>
    <scope>NUCLEOTIDE SEQUENCE</scope>
</reference>
<dbReference type="Pfam" id="PF14534">
    <property type="entry name" value="DUF4440"/>
    <property type="match status" value="1"/>
</dbReference>
<gene>
    <name evidence="3" type="ORF">METZ01_LOCUS281785</name>
</gene>
<dbReference type="InterPro" id="IPR027843">
    <property type="entry name" value="DUF4440"/>
</dbReference>
<keyword evidence="1" id="KW-1133">Transmembrane helix</keyword>
<dbReference type="SUPFAM" id="SSF54427">
    <property type="entry name" value="NTF2-like"/>
    <property type="match status" value="1"/>
</dbReference>
<evidence type="ECO:0000313" key="3">
    <source>
        <dbReference type="EMBL" id="SVC28931.1"/>
    </source>
</evidence>
<name>A0A382L217_9ZZZZ</name>
<sequence length="176" mass="19615">VRDRLDGELALASHWVVMKQLGLLVIFIAVGTTLSGCVSPGPTQSAVSADEAEKITEEIKKLNYPWSQSNIHNDIAFLNRIWSDDFSYIMPDGTVFDKKAGFAFFEDSTDTYTSAVTAPFKVRVYGKNFVVANGDYHGAGKDKDGKPFSRKFRFTNVWVRQNGKWQVVAGHSSQLE</sequence>
<keyword evidence="1" id="KW-0812">Transmembrane</keyword>
<feature type="domain" description="DUF4440" evidence="2">
    <location>
        <begin position="68"/>
        <end position="167"/>
    </location>
</feature>
<organism evidence="3">
    <name type="scientific">marine metagenome</name>
    <dbReference type="NCBI Taxonomy" id="408172"/>
    <lineage>
        <taxon>unclassified sequences</taxon>
        <taxon>metagenomes</taxon>
        <taxon>ecological metagenomes</taxon>
    </lineage>
</organism>
<feature type="transmembrane region" description="Helical" evidence="1">
    <location>
        <begin position="21"/>
        <end position="41"/>
    </location>
</feature>
<evidence type="ECO:0000259" key="2">
    <source>
        <dbReference type="Pfam" id="PF14534"/>
    </source>
</evidence>
<dbReference type="EMBL" id="UINC01083328">
    <property type="protein sequence ID" value="SVC28931.1"/>
    <property type="molecule type" value="Genomic_DNA"/>
</dbReference>
<proteinExistence type="predicted"/>
<dbReference type="InterPro" id="IPR032710">
    <property type="entry name" value="NTF2-like_dom_sf"/>
</dbReference>
<feature type="non-terminal residue" evidence="3">
    <location>
        <position position="1"/>
    </location>
</feature>
<keyword evidence="1" id="KW-0472">Membrane</keyword>
<accession>A0A382L217</accession>
<dbReference type="AlphaFoldDB" id="A0A382L217"/>